<protein>
    <submittedName>
        <fullName evidence="1">Uncharacterized protein</fullName>
    </submittedName>
</protein>
<dbReference type="Proteomes" id="UP001172457">
    <property type="component" value="Chromosome 3"/>
</dbReference>
<gene>
    <name evidence="1" type="ORF">OSB04_009919</name>
</gene>
<name>A0AA38WK51_9ASTR</name>
<sequence length="177" mass="20860">MSLLLESILMRTYIWKSSNEKHVNLRKREKELSHSSRSYDGRWGYNQIPRSMHTIDDKEIYGFYEEVYLRQRGKAQVYNLEPKWAFVNDQYLDWAFYGLVVLNGPKPKSMVFNVDLDKACDSVERTFMFNTLKAIGFGQRWCKWIRVCVESSSFSVLVNGSSIKESKMKKGFRQVTP</sequence>
<reference evidence="1" key="1">
    <citation type="submission" date="2023-03" db="EMBL/GenBank/DDBJ databases">
        <title>Chromosome-scale reference genome and RAD-based genetic map of yellow starthistle (Centaurea solstitialis) reveal putative structural variation and QTLs associated with invader traits.</title>
        <authorList>
            <person name="Reatini B."/>
            <person name="Cang F.A."/>
            <person name="Jiang Q."/>
            <person name="Mckibben M.T.W."/>
            <person name="Barker M.S."/>
            <person name="Rieseberg L.H."/>
            <person name="Dlugosch K.M."/>
        </authorList>
    </citation>
    <scope>NUCLEOTIDE SEQUENCE</scope>
    <source>
        <strain evidence="1">CAN-66</strain>
        <tissue evidence="1">Leaf</tissue>
    </source>
</reference>
<organism evidence="1 2">
    <name type="scientific">Centaurea solstitialis</name>
    <name type="common">yellow star-thistle</name>
    <dbReference type="NCBI Taxonomy" id="347529"/>
    <lineage>
        <taxon>Eukaryota</taxon>
        <taxon>Viridiplantae</taxon>
        <taxon>Streptophyta</taxon>
        <taxon>Embryophyta</taxon>
        <taxon>Tracheophyta</taxon>
        <taxon>Spermatophyta</taxon>
        <taxon>Magnoliopsida</taxon>
        <taxon>eudicotyledons</taxon>
        <taxon>Gunneridae</taxon>
        <taxon>Pentapetalae</taxon>
        <taxon>asterids</taxon>
        <taxon>campanulids</taxon>
        <taxon>Asterales</taxon>
        <taxon>Asteraceae</taxon>
        <taxon>Carduoideae</taxon>
        <taxon>Cardueae</taxon>
        <taxon>Centaureinae</taxon>
        <taxon>Centaurea</taxon>
    </lineage>
</organism>
<accession>A0AA38WK51</accession>
<evidence type="ECO:0000313" key="2">
    <source>
        <dbReference type="Proteomes" id="UP001172457"/>
    </source>
</evidence>
<keyword evidence="2" id="KW-1185">Reference proteome</keyword>
<evidence type="ECO:0000313" key="1">
    <source>
        <dbReference type="EMBL" id="KAJ9555305.1"/>
    </source>
</evidence>
<dbReference type="AlphaFoldDB" id="A0AA38WK51"/>
<comment type="caution">
    <text evidence="1">The sequence shown here is derived from an EMBL/GenBank/DDBJ whole genome shotgun (WGS) entry which is preliminary data.</text>
</comment>
<dbReference type="EMBL" id="JARYMX010000003">
    <property type="protein sequence ID" value="KAJ9555305.1"/>
    <property type="molecule type" value="Genomic_DNA"/>
</dbReference>
<proteinExistence type="predicted"/>